<feature type="compositionally biased region" description="Basic and acidic residues" evidence="4">
    <location>
        <begin position="267"/>
        <end position="288"/>
    </location>
</feature>
<dbReference type="SUPFAM" id="SSF57667">
    <property type="entry name" value="beta-beta-alpha zinc fingers"/>
    <property type="match status" value="1"/>
</dbReference>
<evidence type="ECO:0000313" key="6">
    <source>
        <dbReference type="EMBL" id="CAB3266439.1"/>
    </source>
</evidence>
<keyword evidence="3" id="KW-0862">Zinc</keyword>
<proteinExistence type="evidence at transcript level"/>
<dbReference type="PANTHER" id="PTHR21402">
    <property type="entry name" value="GAMETOCYTE SPECIFIC FACTOR 1-RELATED"/>
    <property type="match status" value="1"/>
</dbReference>
<feature type="domain" description="CHHC U11-48K-type" evidence="5">
    <location>
        <begin position="36"/>
        <end position="63"/>
    </location>
</feature>
<evidence type="ECO:0000256" key="2">
    <source>
        <dbReference type="ARBA" id="ARBA00022771"/>
    </source>
</evidence>
<keyword evidence="6" id="KW-0687">Ribonucleoprotein</keyword>
<feature type="compositionally biased region" description="Basic and acidic residues" evidence="4">
    <location>
        <begin position="295"/>
        <end position="330"/>
    </location>
</feature>
<dbReference type="PANTHER" id="PTHR21402:SF10">
    <property type="entry name" value="U11_U12 SMALL NUCLEAR RIBONUCLEOPROTEIN 48 KDA PROTEIN"/>
    <property type="match status" value="1"/>
</dbReference>
<feature type="compositionally biased region" description="Basic residues" evidence="4">
    <location>
        <begin position="344"/>
        <end position="357"/>
    </location>
</feature>
<keyword evidence="2" id="KW-0863">Zinc-finger</keyword>
<dbReference type="InterPro" id="IPR022776">
    <property type="entry name" value="TRM13/UPF0224_CHHC_Znf_dom"/>
</dbReference>
<organism evidence="6">
    <name type="scientific">Phallusia mammillata</name>
    <dbReference type="NCBI Taxonomy" id="59560"/>
    <lineage>
        <taxon>Eukaryota</taxon>
        <taxon>Metazoa</taxon>
        <taxon>Chordata</taxon>
        <taxon>Tunicata</taxon>
        <taxon>Ascidiacea</taxon>
        <taxon>Phlebobranchia</taxon>
        <taxon>Ascidiidae</taxon>
        <taxon>Phallusia</taxon>
    </lineage>
</organism>
<name>A0A6F9DTH4_9ASCI</name>
<dbReference type="InterPro" id="IPR051591">
    <property type="entry name" value="UPF0224_FAM112_RNA_Proc"/>
</dbReference>
<dbReference type="GO" id="GO:0005829">
    <property type="term" value="C:cytosol"/>
    <property type="evidence" value="ECO:0007669"/>
    <property type="project" value="TreeGrafter"/>
</dbReference>
<dbReference type="AlphaFoldDB" id="A0A6F9DTH4"/>
<sequence>MADNELSDFIKEAKQIVQKFQDTLQWHPTIKQHDKFVLCPYNKHHTIPPQRFDKHCQTCKWRTHGYSVQESRDIIEEENAEFPYPCVEIDDIVSKVAPGLPPLRTYEAYVSTLSREERLEVYDQILERLKLKKSTTDLSLLTDLQTEGFEISKSSTDVLPASELARLKEQRDHKRRRQTYRAKNVHITKRTQTEIFRDVLQVHMEELRQLWNNESQEESASNQTSGVWGKHNSSQSRDSSSVKEQGSSLLLEQRRHDLGHKQSKSRKSADREVSLNSRSRRDHETSRREFHHKREKSDFRRSRDYSDDRKRSRESKNENENKDKHDEERKSKKSKRSERDGSKKHSKKHKRKKESSP</sequence>
<dbReference type="EMBL" id="LR790577">
    <property type="protein sequence ID" value="CAB3266439.1"/>
    <property type="molecule type" value="mRNA"/>
</dbReference>
<feature type="compositionally biased region" description="Polar residues" evidence="4">
    <location>
        <begin position="213"/>
        <end position="250"/>
    </location>
</feature>
<dbReference type="GO" id="GO:0005689">
    <property type="term" value="C:U12-type spliceosomal complex"/>
    <property type="evidence" value="ECO:0007669"/>
    <property type="project" value="TreeGrafter"/>
</dbReference>
<feature type="region of interest" description="Disordered" evidence="4">
    <location>
        <begin position="213"/>
        <end position="357"/>
    </location>
</feature>
<dbReference type="GO" id="GO:0008270">
    <property type="term" value="F:zinc ion binding"/>
    <property type="evidence" value="ECO:0007669"/>
    <property type="project" value="UniProtKB-KW"/>
</dbReference>
<evidence type="ECO:0000256" key="1">
    <source>
        <dbReference type="ARBA" id="ARBA00022723"/>
    </source>
</evidence>
<dbReference type="PROSITE" id="PS51800">
    <property type="entry name" value="ZF_CHHC_U11_48K"/>
    <property type="match status" value="1"/>
</dbReference>
<dbReference type="GO" id="GO:0005654">
    <property type="term" value="C:nucleoplasm"/>
    <property type="evidence" value="ECO:0007669"/>
    <property type="project" value="TreeGrafter"/>
</dbReference>
<accession>A0A6F9DTH4</accession>
<reference evidence="6" key="1">
    <citation type="submission" date="2020-04" db="EMBL/GenBank/DDBJ databases">
        <authorList>
            <person name="Neveu A P."/>
        </authorList>
    </citation>
    <scope>NUCLEOTIDE SEQUENCE</scope>
    <source>
        <tissue evidence="6">Whole embryo</tissue>
    </source>
</reference>
<evidence type="ECO:0000259" key="5">
    <source>
        <dbReference type="PROSITE" id="PS51800"/>
    </source>
</evidence>
<evidence type="ECO:0000256" key="3">
    <source>
        <dbReference type="ARBA" id="ARBA00022833"/>
    </source>
</evidence>
<dbReference type="Pfam" id="PF05253">
    <property type="entry name" value="zf-U11-48K"/>
    <property type="match status" value="1"/>
</dbReference>
<gene>
    <name evidence="6" type="primary">Snrnp48</name>
</gene>
<keyword evidence="1" id="KW-0479">Metal-binding</keyword>
<evidence type="ECO:0000256" key="4">
    <source>
        <dbReference type="SAM" id="MobiDB-lite"/>
    </source>
</evidence>
<protein>
    <submittedName>
        <fullName evidence="6">U11/U12 small nuclear ribonucleoprotein 48 kDa protein-like</fullName>
    </submittedName>
</protein>
<dbReference type="InterPro" id="IPR036236">
    <property type="entry name" value="Znf_C2H2_sf"/>
</dbReference>